<accession>A0A8B6C0T1</accession>
<proteinExistence type="predicted"/>
<evidence type="ECO:0000256" key="1">
    <source>
        <dbReference type="SAM" id="Phobius"/>
    </source>
</evidence>
<comment type="caution">
    <text evidence="2">The sequence shown here is derived from an EMBL/GenBank/DDBJ whole genome shotgun (WGS) entry which is preliminary data.</text>
</comment>
<name>A0A8B6C0T1_MYTGA</name>
<dbReference type="OrthoDB" id="10352850at2759"/>
<protein>
    <submittedName>
        <fullName evidence="2">Uncharacterized protein</fullName>
    </submittedName>
</protein>
<evidence type="ECO:0000313" key="2">
    <source>
        <dbReference type="EMBL" id="VDH97959.1"/>
    </source>
</evidence>
<gene>
    <name evidence="2" type="ORF">MGAL_10B092612</name>
</gene>
<dbReference type="AlphaFoldDB" id="A0A8B6C0T1"/>
<keyword evidence="1" id="KW-0812">Transmembrane</keyword>
<evidence type="ECO:0000313" key="3">
    <source>
        <dbReference type="Proteomes" id="UP000596742"/>
    </source>
</evidence>
<keyword evidence="1" id="KW-0472">Membrane</keyword>
<reference evidence="2" key="1">
    <citation type="submission" date="2018-11" db="EMBL/GenBank/DDBJ databases">
        <authorList>
            <person name="Alioto T."/>
            <person name="Alioto T."/>
        </authorList>
    </citation>
    <scope>NUCLEOTIDE SEQUENCE</scope>
</reference>
<feature type="transmembrane region" description="Helical" evidence="1">
    <location>
        <begin position="52"/>
        <end position="71"/>
    </location>
</feature>
<keyword evidence="3" id="KW-1185">Reference proteome</keyword>
<organism evidence="2 3">
    <name type="scientific">Mytilus galloprovincialis</name>
    <name type="common">Mediterranean mussel</name>
    <dbReference type="NCBI Taxonomy" id="29158"/>
    <lineage>
        <taxon>Eukaryota</taxon>
        <taxon>Metazoa</taxon>
        <taxon>Spiralia</taxon>
        <taxon>Lophotrochozoa</taxon>
        <taxon>Mollusca</taxon>
        <taxon>Bivalvia</taxon>
        <taxon>Autobranchia</taxon>
        <taxon>Pteriomorphia</taxon>
        <taxon>Mytilida</taxon>
        <taxon>Mytiloidea</taxon>
        <taxon>Mytilidae</taxon>
        <taxon>Mytilinae</taxon>
        <taxon>Mytilus</taxon>
    </lineage>
</organism>
<keyword evidence="1" id="KW-1133">Transmembrane helix</keyword>
<sequence length="174" mass="19664">MMSRTVSCETGLVDKTEMPPITFSMGGRIPSQSSVVSNISSIYEKYTMHINIIKWTGVVVLLALMSTSLALTSGMIKNSAHYNYTDCKKIKGAEDYQSSGINNISCGYLKQFDLPEQYKVTICTHQKQVWIGIRHFIGNITSGIFLNKRQWNYLLRIRSTINQALKRADNVNRS</sequence>
<dbReference type="EMBL" id="UYJE01000970">
    <property type="protein sequence ID" value="VDH97959.1"/>
    <property type="molecule type" value="Genomic_DNA"/>
</dbReference>
<dbReference type="Proteomes" id="UP000596742">
    <property type="component" value="Unassembled WGS sequence"/>
</dbReference>